<evidence type="ECO:0008006" key="6">
    <source>
        <dbReference type="Google" id="ProtNLM"/>
    </source>
</evidence>
<evidence type="ECO:0000313" key="4">
    <source>
        <dbReference type="EMBL" id="KOO30111.1"/>
    </source>
</evidence>
<dbReference type="SMART" id="SM00368">
    <property type="entry name" value="LRR_RI"/>
    <property type="match status" value="5"/>
</dbReference>
<accession>A0A0M0JTU4</accession>
<dbReference type="InterPro" id="IPR032675">
    <property type="entry name" value="LRR_dom_sf"/>
</dbReference>
<name>A0A0M0JTU4_9EUKA</name>
<comment type="caution">
    <text evidence="4">The sequence shown here is derived from an EMBL/GenBank/DDBJ whole genome shotgun (WGS) entry which is preliminary data.</text>
</comment>
<evidence type="ECO:0000313" key="5">
    <source>
        <dbReference type="Proteomes" id="UP000037460"/>
    </source>
</evidence>
<sequence length="1137" mass="121860">YPALREPLDQLQPKVFALSSDADATPVEVKAIELDVAADIERINQSKFTSKGDKPKVIGLYKEYVHNTVGALTKTLGALQMASHSATVALAELLPQAVLPWRPPAAGWDAAFIGDAHSLRDLAEPARRLAEDARRLESALSIESESALRAIGVRAREIAHSAVQCESIAHTAREAGDAVRSCVDAAVAEAAELFKGQTRGDLTQLEAALGKVQLEAALGKVRVAIGKVREAVERLQPEAMVTTALLSSGTIGSRRYAAGQPLTVRTTGGWSDADVATASADGLCHGLTFSEGSGEPPATLALHPWNHAPRELPHAAYEALSGWWTRKLRKQHTQIFDALSGNPMDALQQCVAIEVMGDADLAGVHDVRGLSDWLHSLHAARSLGEAITAPGAALLTAPPAAGKTTLISQAVVLALDRAEMVPIVIKVQQLQVKLRDAPDAFASHWNWVDAYLSLAEGPEVYRMLRQAMMARRALLLLDGLDEAGAKRAEIEQHVVEVLAPQGHVMLCTSRPAGVVEARFSGFRLLKLAPLTEAQQEQALLQRLGNEGDVRQLMTFVERMPTSTDPDAPTMQHRVTANPLMLSMVASVFEIRKGLGMPETVAELYASASDAMLARGGGVRAEVRTLLEVVFFEAHVAQARVITDVQLLRAALGAFAPAGTLTDLDAKLAYPFQTFKGRPEKGHYVELLDGERKGQRGVIVKDDETWNRYKVKLADGTTTGSLEPKQLASSGLDEAACRAQMARADAVRLSDPLDAAVQGLRDEERVAVAEVRERVGQDRLPLLSLLQVEPLQMQSAHLSFQEFFAANAIGSGKYRLPEGSPPPWQWPAFWANAVMLGSEMGDGFGRGLLRAAGVTGDTLDLSRKLGGDRPTVQIVLAAMMKTTELKHCNLLENNLDVESATMLAKIGTEKGIMLSGMKRDQTEASFSNEFLQPADAILIGSDLQFMAVVKNLSVAYNSNIVGEAAQQLAAAALGSLSLEVLSGVPIKELREDKLTELNLRSKGLGPTEGIVLAELIKFSAVVNTLYLGGNSIGDEGAKAIAEALKVNAVVTTLSLWNNSIGDEGAITIAEALKVNAVLTKLDLFNNKIRPEGAIAIAEALKVNAVLTKLDIRYNNMGDAGKKAVRDAVKGRSGFLLEL</sequence>
<dbReference type="GO" id="GO:0005634">
    <property type="term" value="C:nucleus"/>
    <property type="evidence" value="ECO:0007669"/>
    <property type="project" value="TreeGrafter"/>
</dbReference>
<dbReference type="Proteomes" id="UP000037460">
    <property type="component" value="Unassembled WGS sequence"/>
</dbReference>
<dbReference type="PANTHER" id="PTHR24113:SF12">
    <property type="entry name" value="RAN GTPASE-ACTIVATING PROTEIN 1"/>
    <property type="match status" value="1"/>
</dbReference>
<evidence type="ECO:0000256" key="1">
    <source>
        <dbReference type="ARBA" id="ARBA00022468"/>
    </source>
</evidence>
<keyword evidence="1" id="KW-0343">GTPase activation</keyword>
<dbReference type="GO" id="GO:0048471">
    <property type="term" value="C:perinuclear region of cytoplasm"/>
    <property type="evidence" value="ECO:0007669"/>
    <property type="project" value="TreeGrafter"/>
</dbReference>
<protein>
    <recommendedName>
        <fullName evidence="6">NACHT domain-containing protein</fullName>
    </recommendedName>
</protein>
<dbReference type="InterPro" id="IPR027417">
    <property type="entry name" value="P-loop_NTPase"/>
</dbReference>
<evidence type="ECO:0000256" key="3">
    <source>
        <dbReference type="ARBA" id="ARBA00022737"/>
    </source>
</evidence>
<keyword evidence="2" id="KW-0433">Leucine-rich repeat</keyword>
<keyword evidence="5" id="KW-1185">Reference proteome</keyword>
<dbReference type="GO" id="GO:0005829">
    <property type="term" value="C:cytosol"/>
    <property type="evidence" value="ECO:0007669"/>
    <property type="project" value="TreeGrafter"/>
</dbReference>
<dbReference type="Gene3D" id="3.80.10.10">
    <property type="entry name" value="Ribonuclease Inhibitor"/>
    <property type="match status" value="2"/>
</dbReference>
<dbReference type="InterPro" id="IPR001611">
    <property type="entry name" value="Leu-rich_rpt"/>
</dbReference>
<dbReference type="Pfam" id="PF13516">
    <property type="entry name" value="LRR_6"/>
    <property type="match status" value="4"/>
</dbReference>
<proteinExistence type="predicted"/>
<dbReference type="AlphaFoldDB" id="A0A0M0JTU4"/>
<dbReference type="GO" id="GO:0031267">
    <property type="term" value="F:small GTPase binding"/>
    <property type="evidence" value="ECO:0007669"/>
    <property type="project" value="TreeGrafter"/>
</dbReference>
<evidence type="ECO:0000256" key="2">
    <source>
        <dbReference type="ARBA" id="ARBA00022614"/>
    </source>
</evidence>
<dbReference type="SUPFAM" id="SSF52047">
    <property type="entry name" value="RNI-like"/>
    <property type="match status" value="1"/>
</dbReference>
<dbReference type="OrthoDB" id="184583at2759"/>
<keyword evidence="3" id="KW-0677">Repeat</keyword>
<dbReference type="SUPFAM" id="SSF52540">
    <property type="entry name" value="P-loop containing nucleoside triphosphate hydrolases"/>
    <property type="match status" value="1"/>
</dbReference>
<feature type="non-terminal residue" evidence="4">
    <location>
        <position position="1"/>
    </location>
</feature>
<organism evidence="4 5">
    <name type="scientific">Chrysochromulina tobinii</name>
    <dbReference type="NCBI Taxonomy" id="1460289"/>
    <lineage>
        <taxon>Eukaryota</taxon>
        <taxon>Haptista</taxon>
        <taxon>Haptophyta</taxon>
        <taxon>Prymnesiophyceae</taxon>
        <taxon>Prymnesiales</taxon>
        <taxon>Chrysochromulinaceae</taxon>
        <taxon>Chrysochromulina</taxon>
    </lineage>
</organism>
<dbReference type="Gene3D" id="3.40.50.300">
    <property type="entry name" value="P-loop containing nucleotide triphosphate hydrolases"/>
    <property type="match status" value="1"/>
</dbReference>
<reference evidence="5" key="1">
    <citation type="journal article" date="2015" name="PLoS Genet.">
        <title>Genome Sequence and Transcriptome Analyses of Chrysochromulina tobin: Metabolic Tools for Enhanced Algal Fitness in the Prominent Order Prymnesiales (Haptophyceae).</title>
        <authorList>
            <person name="Hovde B.T."/>
            <person name="Deodato C.R."/>
            <person name="Hunsperger H.M."/>
            <person name="Ryken S.A."/>
            <person name="Yost W."/>
            <person name="Jha R.K."/>
            <person name="Patterson J."/>
            <person name="Monnat R.J. Jr."/>
            <person name="Barlow S.B."/>
            <person name="Starkenburg S.R."/>
            <person name="Cattolico R.A."/>
        </authorList>
    </citation>
    <scope>NUCLEOTIDE SEQUENCE</scope>
    <source>
        <strain evidence="5">CCMP291</strain>
    </source>
</reference>
<dbReference type="EMBL" id="JWZX01002292">
    <property type="protein sequence ID" value="KOO30111.1"/>
    <property type="molecule type" value="Genomic_DNA"/>
</dbReference>
<dbReference type="GO" id="GO:0006913">
    <property type="term" value="P:nucleocytoplasmic transport"/>
    <property type="evidence" value="ECO:0007669"/>
    <property type="project" value="TreeGrafter"/>
</dbReference>
<dbReference type="PANTHER" id="PTHR24113">
    <property type="entry name" value="RAN GTPASE-ACTIVATING PROTEIN 1"/>
    <property type="match status" value="1"/>
</dbReference>
<dbReference type="GO" id="GO:0005096">
    <property type="term" value="F:GTPase activator activity"/>
    <property type="evidence" value="ECO:0007669"/>
    <property type="project" value="UniProtKB-KW"/>
</dbReference>
<gene>
    <name evidence="4" type="ORF">Ctob_015860</name>
</gene>
<dbReference type="InterPro" id="IPR027038">
    <property type="entry name" value="RanGap"/>
</dbReference>